<accession>A0A1N5UTW1</accession>
<organism evidence="2 5">
    <name type="scientific">Cuniculiplasma divulgatum</name>
    <dbReference type="NCBI Taxonomy" id="1673428"/>
    <lineage>
        <taxon>Archaea</taxon>
        <taxon>Methanobacteriati</taxon>
        <taxon>Thermoplasmatota</taxon>
        <taxon>Thermoplasmata</taxon>
        <taxon>Thermoplasmatales</taxon>
        <taxon>Cuniculiplasmataceae</taxon>
        <taxon>Cuniculiplasma</taxon>
    </lineage>
</organism>
<gene>
    <name evidence="3" type="ORF">CPM_1096</name>
    <name evidence="2" type="ORF">CSP5_1092</name>
</gene>
<feature type="transmembrane region" description="Helical" evidence="1">
    <location>
        <begin position="55"/>
        <end position="74"/>
    </location>
</feature>
<proteinExistence type="predicted"/>
<sequence length="134" mass="14104">MKITNDLKSLAIFIGAVIGIIAGVLELIVAIIIGAASLNGGIVRVTGNLSIFPDAFGFIVAIFLLQIILSAISISYGEKLKVGNSDRKHNSIVLLILGIVLLIIHAGFYIGPIFIILGAIAYYVKEGDISINIG</sequence>
<dbReference type="AlphaFoldDB" id="A0A1N5UTW1"/>
<keyword evidence="1" id="KW-0812">Transmembrane</keyword>
<dbReference type="RefSeq" id="WP_077076309.1">
    <property type="nucleotide sequence ID" value="NZ_LT671858.1"/>
</dbReference>
<keyword evidence="4" id="KW-1185">Reference proteome</keyword>
<keyword evidence="1" id="KW-1133">Transmembrane helix</keyword>
<dbReference type="GeneID" id="41588352"/>
<keyword evidence="1" id="KW-0472">Membrane</keyword>
<dbReference type="EMBL" id="LT719092">
    <property type="protein sequence ID" value="SJK84909.1"/>
    <property type="molecule type" value="Genomic_DNA"/>
</dbReference>
<dbReference type="EMBL" id="LT671858">
    <property type="protein sequence ID" value="SIM63455.1"/>
    <property type="molecule type" value="Genomic_DNA"/>
</dbReference>
<protein>
    <submittedName>
        <fullName evidence="2">Multipass membrane protein</fullName>
    </submittedName>
</protein>
<reference evidence="4" key="3">
    <citation type="submission" date="2016-06" db="EMBL/GenBank/DDBJ databases">
        <authorList>
            <person name="Toshchakov V.S."/>
        </authorList>
    </citation>
    <scope>NUCLEOTIDE SEQUENCE [LARGE SCALE GENOMIC DNA]</scope>
    <source>
        <strain>PM4 (JCM 30641</strain>
        <strain evidence="4">\VKM B-2940)</strain>
    </source>
</reference>
<name>A0A1N5UTW1_9ARCH</name>
<dbReference type="Proteomes" id="UP000187822">
    <property type="component" value="Chromosome I"/>
</dbReference>
<evidence type="ECO:0000313" key="2">
    <source>
        <dbReference type="EMBL" id="SIM63455.1"/>
    </source>
</evidence>
<feature type="transmembrane region" description="Helical" evidence="1">
    <location>
        <begin position="12"/>
        <end position="35"/>
    </location>
</feature>
<evidence type="ECO:0000256" key="1">
    <source>
        <dbReference type="SAM" id="Phobius"/>
    </source>
</evidence>
<evidence type="ECO:0000313" key="5">
    <source>
        <dbReference type="Proteomes" id="UP000195607"/>
    </source>
</evidence>
<feature type="transmembrane region" description="Helical" evidence="1">
    <location>
        <begin position="94"/>
        <end position="124"/>
    </location>
</feature>
<reference evidence="3" key="2">
    <citation type="submission" date="2016-06" db="EMBL/GenBank/DDBJ databases">
        <authorList>
            <person name="Olsen C.W."/>
            <person name="Carey S."/>
            <person name="Hinshaw L."/>
            <person name="Karasin A.I."/>
        </authorList>
    </citation>
    <scope>NUCLEOTIDE SEQUENCE [LARGE SCALE GENOMIC DNA]</scope>
    <source>
        <strain evidence="3">PM4</strain>
    </source>
</reference>
<dbReference type="Proteomes" id="UP000195607">
    <property type="component" value="Chromosome I"/>
</dbReference>
<dbReference type="KEGG" id="cdiv:CPM_1096"/>
<evidence type="ECO:0000313" key="4">
    <source>
        <dbReference type="Proteomes" id="UP000187822"/>
    </source>
</evidence>
<evidence type="ECO:0000313" key="3">
    <source>
        <dbReference type="EMBL" id="SJK84909.1"/>
    </source>
</evidence>
<reference evidence="2 5" key="1">
    <citation type="submission" date="2016-04" db="EMBL/GenBank/DDBJ databases">
        <authorList>
            <person name="Evans L.H."/>
            <person name="Alamgir A."/>
            <person name="Owens N."/>
            <person name="Weber N.D."/>
            <person name="Virtaneva K."/>
            <person name="Barbian K."/>
            <person name="Babar A."/>
            <person name="Rosenke K."/>
        </authorList>
    </citation>
    <scope>NUCLEOTIDE SEQUENCE [LARGE SCALE GENOMIC DNA]</scope>
    <source>
        <strain evidence="2">S5</strain>
        <strain evidence="5">S5(T) (JCM 30642 \VKM B-2941)</strain>
    </source>
</reference>